<keyword evidence="1" id="KW-0472">Membrane</keyword>
<evidence type="ECO:0000256" key="1">
    <source>
        <dbReference type="SAM" id="Phobius"/>
    </source>
</evidence>
<dbReference type="Proteomes" id="UP001219518">
    <property type="component" value="Unassembled WGS sequence"/>
</dbReference>
<keyword evidence="1" id="KW-1133">Transmembrane helix</keyword>
<evidence type="ECO:0000313" key="3">
    <source>
        <dbReference type="Proteomes" id="UP001219518"/>
    </source>
</evidence>
<gene>
    <name evidence="2" type="ORF">KUF71_021655</name>
</gene>
<reference evidence="2" key="1">
    <citation type="submission" date="2021-07" db="EMBL/GenBank/DDBJ databases">
        <authorList>
            <person name="Catto M.A."/>
            <person name="Jacobson A."/>
            <person name="Kennedy G."/>
            <person name="Labadie P."/>
            <person name="Hunt B.G."/>
            <person name="Srinivasan R."/>
        </authorList>
    </citation>
    <scope>NUCLEOTIDE SEQUENCE</scope>
    <source>
        <strain evidence="2">PL_HMW_Pooled</strain>
        <tissue evidence="2">Head</tissue>
    </source>
</reference>
<protein>
    <submittedName>
        <fullName evidence="2">Colossin-D</fullName>
    </submittedName>
</protein>
<sequence>VAAGGPGAGPGGGVVPVGGGLREADDVPLHIALALLCICLLALAVAAINRRRIAKFMNSGDDGWDSETAVRCTVAGEDARTIGTPLGLMWGNYDSPPSPVAVGLSNGVVRDALAEQLAAQTSDPEHIYQEIRPHGNQNGAGPVVLRGLRGSSDAFQ</sequence>
<name>A0AAE1GZE3_9NEOP</name>
<keyword evidence="3" id="KW-1185">Reference proteome</keyword>
<keyword evidence="1" id="KW-0812">Transmembrane</keyword>
<feature type="non-terminal residue" evidence="2">
    <location>
        <position position="1"/>
    </location>
</feature>
<feature type="transmembrane region" description="Helical" evidence="1">
    <location>
        <begin position="27"/>
        <end position="48"/>
    </location>
</feature>
<evidence type="ECO:0000313" key="2">
    <source>
        <dbReference type="EMBL" id="KAK3912085.1"/>
    </source>
</evidence>
<comment type="caution">
    <text evidence="2">The sequence shown here is derived from an EMBL/GenBank/DDBJ whole genome shotgun (WGS) entry which is preliminary data.</text>
</comment>
<dbReference type="AlphaFoldDB" id="A0AAE1GZE3"/>
<proteinExistence type="predicted"/>
<organism evidence="2 3">
    <name type="scientific">Frankliniella fusca</name>
    <dbReference type="NCBI Taxonomy" id="407009"/>
    <lineage>
        <taxon>Eukaryota</taxon>
        <taxon>Metazoa</taxon>
        <taxon>Ecdysozoa</taxon>
        <taxon>Arthropoda</taxon>
        <taxon>Hexapoda</taxon>
        <taxon>Insecta</taxon>
        <taxon>Pterygota</taxon>
        <taxon>Neoptera</taxon>
        <taxon>Paraneoptera</taxon>
        <taxon>Thysanoptera</taxon>
        <taxon>Terebrantia</taxon>
        <taxon>Thripoidea</taxon>
        <taxon>Thripidae</taxon>
        <taxon>Frankliniella</taxon>
    </lineage>
</organism>
<dbReference type="EMBL" id="JAHWGI010000289">
    <property type="protein sequence ID" value="KAK3912085.1"/>
    <property type="molecule type" value="Genomic_DNA"/>
</dbReference>
<accession>A0AAE1GZE3</accession>
<reference evidence="2" key="2">
    <citation type="journal article" date="2023" name="BMC Genomics">
        <title>Pest status, molecular evolution, and epigenetic factors derived from the genome assembly of Frankliniella fusca, a thysanopteran phytovirus vector.</title>
        <authorList>
            <person name="Catto M.A."/>
            <person name="Labadie P.E."/>
            <person name="Jacobson A.L."/>
            <person name="Kennedy G.G."/>
            <person name="Srinivasan R."/>
            <person name="Hunt B.G."/>
        </authorList>
    </citation>
    <scope>NUCLEOTIDE SEQUENCE</scope>
    <source>
        <strain evidence="2">PL_HMW_Pooled</strain>
    </source>
</reference>